<proteinExistence type="predicted"/>
<name>A0A7S2C6M6_9DINO</name>
<feature type="compositionally biased region" description="Low complexity" evidence="1">
    <location>
        <begin position="192"/>
        <end position="201"/>
    </location>
</feature>
<gene>
    <name evidence="2" type="ORF">AAND1436_LOCUS15528</name>
</gene>
<evidence type="ECO:0000256" key="1">
    <source>
        <dbReference type="SAM" id="MobiDB-lite"/>
    </source>
</evidence>
<feature type="region of interest" description="Disordered" evidence="1">
    <location>
        <begin position="1"/>
        <end position="23"/>
    </location>
</feature>
<feature type="region of interest" description="Disordered" evidence="1">
    <location>
        <begin position="182"/>
        <end position="219"/>
    </location>
</feature>
<sequence length="219" mass="22985">MSAVDEGGVNEDMKPQVRRRPEEVFEVRQREQLKKSAGSLKKAILKIVSKAGGTQDNALAGLTKDVARPFSRLRSSVADSARASAAFLPQASASPAPTNHMCDLTSQVAEGSVADLERFADLLARLERTGGWPELGNELRQEVINFSIKHAAELESHARTLGKAPPAEEVLGSMDSVVCNPIQKPGSASGKPLQSGGIILPLLPPPPPPASGVGSGGLI</sequence>
<protein>
    <submittedName>
        <fullName evidence="2">Uncharacterized protein</fullName>
    </submittedName>
</protein>
<organism evidence="2">
    <name type="scientific">Alexandrium andersonii</name>
    <dbReference type="NCBI Taxonomy" id="327968"/>
    <lineage>
        <taxon>Eukaryota</taxon>
        <taxon>Sar</taxon>
        <taxon>Alveolata</taxon>
        <taxon>Dinophyceae</taxon>
        <taxon>Gonyaulacales</taxon>
        <taxon>Pyrocystaceae</taxon>
        <taxon>Alexandrium</taxon>
    </lineage>
</organism>
<accession>A0A7S2C6M6</accession>
<dbReference type="AlphaFoldDB" id="A0A7S2C6M6"/>
<dbReference type="EMBL" id="HBGQ01031448">
    <property type="protein sequence ID" value="CAD9415495.1"/>
    <property type="molecule type" value="Transcribed_RNA"/>
</dbReference>
<evidence type="ECO:0000313" key="2">
    <source>
        <dbReference type="EMBL" id="CAD9415495.1"/>
    </source>
</evidence>
<feature type="compositionally biased region" description="Basic and acidic residues" evidence="1">
    <location>
        <begin position="11"/>
        <end position="23"/>
    </location>
</feature>
<reference evidence="2" key="1">
    <citation type="submission" date="2021-01" db="EMBL/GenBank/DDBJ databases">
        <authorList>
            <person name="Corre E."/>
            <person name="Pelletier E."/>
            <person name="Niang G."/>
            <person name="Scheremetjew M."/>
            <person name="Finn R."/>
            <person name="Kale V."/>
            <person name="Holt S."/>
            <person name="Cochrane G."/>
            <person name="Meng A."/>
            <person name="Brown T."/>
            <person name="Cohen L."/>
        </authorList>
    </citation>
    <scope>NUCLEOTIDE SEQUENCE</scope>
    <source>
        <strain evidence="2">CCMP2222</strain>
    </source>
</reference>